<dbReference type="Pfam" id="PF04851">
    <property type="entry name" value="ResIII"/>
    <property type="match status" value="1"/>
</dbReference>
<dbReference type="InterPro" id="IPR006935">
    <property type="entry name" value="Helicase/UvrB_N"/>
</dbReference>
<keyword evidence="3" id="KW-0547">Nucleotide-binding</keyword>
<keyword evidence="3" id="KW-0347">Helicase</keyword>
<dbReference type="GO" id="GO:0005524">
    <property type="term" value="F:ATP binding"/>
    <property type="evidence" value="ECO:0007669"/>
    <property type="project" value="InterPro"/>
</dbReference>
<dbReference type="EMBL" id="LR796737">
    <property type="protein sequence ID" value="CAB4162125.1"/>
    <property type="molecule type" value="Genomic_DNA"/>
</dbReference>
<evidence type="ECO:0000313" key="4">
    <source>
        <dbReference type="EMBL" id="CAB4162125.1"/>
    </source>
</evidence>
<dbReference type="GO" id="GO:0061749">
    <property type="term" value="F:forked DNA-dependent helicase activity"/>
    <property type="evidence" value="ECO:0007669"/>
    <property type="project" value="TreeGrafter"/>
</dbReference>
<dbReference type="Pfam" id="PF00271">
    <property type="entry name" value="Helicase_C"/>
    <property type="match status" value="1"/>
</dbReference>
<dbReference type="PANTHER" id="PTHR47396:SF1">
    <property type="entry name" value="ATP-DEPENDENT HELICASE IRC3-RELATED"/>
    <property type="match status" value="1"/>
</dbReference>
<keyword evidence="3" id="KW-0378">Hydrolase</keyword>
<dbReference type="EMBL" id="LR796418">
    <property type="protein sequence ID" value="CAB4142576.1"/>
    <property type="molecule type" value="Genomic_DNA"/>
</dbReference>
<dbReference type="PROSITE" id="PS51194">
    <property type="entry name" value="HELICASE_CTER"/>
    <property type="match status" value="1"/>
</dbReference>
<dbReference type="PROSITE" id="PS51192">
    <property type="entry name" value="HELICASE_ATP_BIND_1"/>
    <property type="match status" value="1"/>
</dbReference>
<evidence type="ECO:0000259" key="1">
    <source>
        <dbReference type="PROSITE" id="PS51192"/>
    </source>
</evidence>
<dbReference type="CDD" id="cd18032">
    <property type="entry name" value="DEXHc_RE_I_III_res"/>
    <property type="match status" value="1"/>
</dbReference>
<reference evidence="3" key="1">
    <citation type="submission" date="2020-04" db="EMBL/GenBank/DDBJ databases">
        <authorList>
            <person name="Chiriac C."/>
            <person name="Salcher M."/>
            <person name="Ghai R."/>
            <person name="Kavagutti S V."/>
        </authorList>
    </citation>
    <scope>NUCLEOTIDE SEQUENCE</scope>
</reference>
<dbReference type="InterPro" id="IPR027417">
    <property type="entry name" value="P-loop_NTPase"/>
</dbReference>
<dbReference type="GO" id="GO:0036121">
    <property type="term" value="F:double-stranded DNA helicase activity"/>
    <property type="evidence" value="ECO:0007669"/>
    <property type="project" value="TreeGrafter"/>
</dbReference>
<evidence type="ECO:0000259" key="2">
    <source>
        <dbReference type="PROSITE" id="PS51194"/>
    </source>
</evidence>
<dbReference type="GO" id="GO:0000403">
    <property type="term" value="F:Y-form DNA binding"/>
    <property type="evidence" value="ECO:0007669"/>
    <property type="project" value="TreeGrafter"/>
</dbReference>
<protein>
    <submittedName>
        <fullName evidence="3">SSL2 DNA or RNA helicases of superfamily II</fullName>
    </submittedName>
</protein>
<proteinExistence type="predicted"/>
<dbReference type="InterPro" id="IPR050742">
    <property type="entry name" value="Helicase_Restrict-Modif_Enz"/>
</dbReference>
<dbReference type="GO" id="GO:0016787">
    <property type="term" value="F:hydrolase activity"/>
    <property type="evidence" value="ECO:0007669"/>
    <property type="project" value="InterPro"/>
</dbReference>
<gene>
    <name evidence="3" type="ORF">UFOVP436_17</name>
    <name evidence="4" type="ORF">UFOVP784_17</name>
</gene>
<dbReference type="Gene3D" id="3.40.50.300">
    <property type="entry name" value="P-loop containing nucleotide triphosphate hydrolases"/>
    <property type="match status" value="2"/>
</dbReference>
<evidence type="ECO:0000313" key="3">
    <source>
        <dbReference type="EMBL" id="CAB4142576.1"/>
    </source>
</evidence>
<dbReference type="InterPro" id="IPR001650">
    <property type="entry name" value="Helicase_C-like"/>
</dbReference>
<keyword evidence="3" id="KW-0067">ATP-binding</keyword>
<feature type="domain" description="Helicase ATP-binding" evidence="1">
    <location>
        <begin position="18"/>
        <end position="171"/>
    </location>
</feature>
<accession>A0A6J5MC52</accession>
<dbReference type="InterPro" id="IPR014001">
    <property type="entry name" value="Helicase_ATP-bd"/>
</dbReference>
<dbReference type="SMART" id="SM00487">
    <property type="entry name" value="DEXDc"/>
    <property type="match status" value="1"/>
</dbReference>
<name>A0A6J5MC52_9CAUD</name>
<dbReference type="SMART" id="SM00490">
    <property type="entry name" value="HELICc"/>
    <property type="match status" value="1"/>
</dbReference>
<feature type="domain" description="Helicase C-terminal" evidence="2">
    <location>
        <begin position="211"/>
        <end position="381"/>
    </location>
</feature>
<dbReference type="PANTHER" id="PTHR47396">
    <property type="entry name" value="TYPE I RESTRICTION ENZYME ECOKI R PROTEIN"/>
    <property type="match status" value="1"/>
</dbReference>
<sequence length="561" mass="62794">MAISLRPYQKEALDAILQNDAKGISKQLVVLPTGAGKTILFSQLPIIRPNTIPMLVLAHRAELLEQAKEKILASNPHLTVEIEQADRKAGHADVVVASVATLGRNNTPRILEYPKDYFKAIIIDEAHHAAAQSYRRVIDYFNSPYILGVTATPQRSDSTRLTDVFQEIVYYKSIQDLIEDGWLSPLVGYRVKTKTDITKVEIQHGEYNQSQLEDEINNPERNACIVASYNNLANATKAIVFAAGVDHAQSLFSAFAKNGTSVRIILGTTPPEERAQILSDFKSGEVMVLINVGVLTEGFDEPSLQTIIIAKPTRSTLLYTQIVGRGTRLFEGKPHCTIIDITDTTVGKKPMGLPTLLGLPADFDLQGQSLTEVAKKFEELENFCPGEAVRVLKPEDIDLAYTRINLFMPPPPNPVVQEYSKLVWAEIAENKFYLGINSFESMHIHCDALGRWVTELHSRSGQKIHVKELGKTMNIRESFARTDKWIQNNRSLAMKLLDASESWRADGPSDAQKRMLKRIGVPLTADLTKGMASQIISKYYDNNPEEAKRRTYFKNKNNNYK</sequence>
<dbReference type="SUPFAM" id="SSF52540">
    <property type="entry name" value="P-loop containing nucleoside triphosphate hydrolases"/>
    <property type="match status" value="1"/>
</dbReference>
<organism evidence="3">
    <name type="scientific">uncultured Caudovirales phage</name>
    <dbReference type="NCBI Taxonomy" id="2100421"/>
    <lineage>
        <taxon>Viruses</taxon>
        <taxon>Duplodnaviria</taxon>
        <taxon>Heunggongvirae</taxon>
        <taxon>Uroviricota</taxon>
        <taxon>Caudoviricetes</taxon>
        <taxon>Peduoviridae</taxon>
        <taxon>Maltschvirus</taxon>
        <taxon>Maltschvirus maltsch</taxon>
    </lineage>
</organism>